<evidence type="ECO:0000313" key="5">
    <source>
        <dbReference type="EMBL" id="JAS86256.1"/>
    </source>
</evidence>
<dbReference type="GO" id="GO:0003676">
    <property type="term" value="F:nucleic acid binding"/>
    <property type="evidence" value="ECO:0007669"/>
    <property type="project" value="InterPro"/>
</dbReference>
<dbReference type="InterPro" id="IPR038538">
    <property type="entry name" value="MTERF_sf"/>
</dbReference>
<dbReference type="GO" id="GO:0005759">
    <property type="term" value="C:mitochondrial matrix"/>
    <property type="evidence" value="ECO:0007669"/>
    <property type="project" value="TreeGrafter"/>
</dbReference>
<comment type="similarity">
    <text evidence="1">Belongs to the mTERF family.</text>
</comment>
<evidence type="ECO:0000313" key="7">
    <source>
        <dbReference type="EMBL" id="JAS92875.1"/>
    </source>
</evidence>
<protein>
    <submittedName>
        <fullName evidence="5">Uncharacterized protein</fullName>
    </submittedName>
</protein>
<evidence type="ECO:0000313" key="4">
    <source>
        <dbReference type="EMBL" id="JAS85731.1"/>
    </source>
</evidence>
<dbReference type="PANTHER" id="PTHR15437:SF6">
    <property type="entry name" value="TRANSCRIPTION TERMINATION FACTOR, MITOCHONDRIAL"/>
    <property type="match status" value="1"/>
</dbReference>
<dbReference type="GO" id="GO:0006393">
    <property type="term" value="P:termination of mitochondrial transcription"/>
    <property type="evidence" value="ECO:0007669"/>
    <property type="project" value="TreeGrafter"/>
</dbReference>
<name>A0A1B6IH65_9HEMI</name>
<evidence type="ECO:0000256" key="2">
    <source>
        <dbReference type="ARBA" id="ARBA00022946"/>
    </source>
</evidence>
<dbReference type="EMBL" id="GECU01021975">
    <property type="protein sequence ID" value="JAS85731.1"/>
    <property type="molecule type" value="Transcribed_RNA"/>
</dbReference>
<dbReference type="EMBL" id="GECU01021450">
    <property type="protein sequence ID" value="JAS86256.1"/>
    <property type="molecule type" value="Transcribed_RNA"/>
</dbReference>
<evidence type="ECO:0000313" key="3">
    <source>
        <dbReference type="EMBL" id="JAS70585.1"/>
    </source>
</evidence>
<keyword evidence="2" id="KW-0809">Transit peptide</keyword>
<reference evidence="5" key="1">
    <citation type="submission" date="2015-11" db="EMBL/GenBank/DDBJ databases">
        <title>De novo transcriptome assembly of four potential Pierce s Disease insect vectors from Arizona vineyards.</title>
        <authorList>
            <person name="Tassone E.E."/>
        </authorList>
    </citation>
    <scope>NUCLEOTIDE SEQUENCE</scope>
</reference>
<dbReference type="PANTHER" id="PTHR15437">
    <property type="entry name" value="TRANSCRIPTION TERMINATION FACTOR, MITOCHONDRIAL"/>
    <property type="match status" value="1"/>
</dbReference>
<dbReference type="EMBL" id="GECU01018158">
    <property type="protein sequence ID" value="JAS89548.1"/>
    <property type="molecule type" value="Transcribed_RNA"/>
</dbReference>
<proteinExistence type="inferred from homology"/>
<accession>A0A1B6IH65</accession>
<sequence>MSRLFSKSISICYHLVFLRVRPTRLCLVRFKNNHIKSNEFNNQNAIESIRTLLQCSIEEACFLYQNHNNITNNMNILKHNGIEPSTVKDNFWLLKYDKGQLEPRLKLLNKWLFKDLNNGISILQLPFGQLMKHTVRISKEISCLDGTNRITYFALFVKCKEKQACDVFMKYTFMLALRLDSMKEILLMLTEQGVQTEDLLHDLWLFRYSPQFISARIKYLDHIRAREKCKIIKPWMLRCPEPVLNRYLELRDENIAALGSYSNLRELLSSELALSSDDVQEMILKHPPVAKISYSKAKDMIDFLKAQGFDSKMIYHVPRVLCHKQATLMARMVELKKVSPNLINLHNLCRNKKDYVSFLNKMS</sequence>
<evidence type="ECO:0000256" key="1">
    <source>
        <dbReference type="ARBA" id="ARBA00007692"/>
    </source>
</evidence>
<dbReference type="InterPro" id="IPR003690">
    <property type="entry name" value="MTERF"/>
</dbReference>
<organism evidence="5">
    <name type="scientific">Homalodisca liturata</name>
    <dbReference type="NCBI Taxonomy" id="320908"/>
    <lineage>
        <taxon>Eukaryota</taxon>
        <taxon>Metazoa</taxon>
        <taxon>Ecdysozoa</taxon>
        <taxon>Arthropoda</taxon>
        <taxon>Hexapoda</taxon>
        <taxon>Insecta</taxon>
        <taxon>Pterygota</taxon>
        <taxon>Neoptera</taxon>
        <taxon>Paraneoptera</taxon>
        <taxon>Hemiptera</taxon>
        <taxon>Auchenorrhyncha</taxon>
        <taxon>Membracoidea</taxon>
        <taxon>Cicadellidae</taxon>
        <taxon>Cicadellinae</taxon>
        <taxon>Proconiini</taxon>
        <taxon>Homalodisca</taxon>
    </lineage>
</organism>
<dbReference type="Gene3D" id="1.25.70.10">
    <property type="entry name" value="Transcription termination factor 3, mitochondrial"/>
    <property type="match status" value="1"/>
</dbReference>
<gene>
    <name evidence="5" type="ORF">g.22698</name>
    <name evidence="7" type="ORF">g.22699</name>
    <name evidence="3" type="ORF">g.22701</name>
    <name evidence="4" type="ORF">g.22702</name>
    <name evidence="6" type="ORF">g.22704</name>
</gene>
<dbReference type="EMBL" id="GECU01037121">
    <property type="protein sequence ID" value="JAS70585.1"/>
    <property type="molecule type" value="Transcribed_RNA"/>
</dbReference>
<dbReference type="AlphaFoldDB" id="A0A1B6IH65"/>
<evidence type="ECO:0000313" key="6">
    <source>
        <dbReference type="EMBL" id="JAS89548.1"/>
    </source>
</evidence>
<dbReference type="EMBL" id="GECU01014831">
    <property type="protein sequence ID" value="JAS92875.1"/>
    <property type="molecule type" value="Transcribed_RNA"/>
</dbReference>